<dbReference type="InterPro" id="IPR052025">
    <property type="entry name" value="Xyloglucanase_GH74"/>
</dbReference>
<dbReference type="PANTHER" id="PTHR43739:SF5">
    <property type="entry name" value="EXO-ALPHA-SIALIDASE"/>
    <property type="match status" value="1"/>
</dbReference>
<gene>
    <name evidence="1" type="ORF">METZ01_LOCUS196017</name>
</gene>
<dbReference type="AlphaFoldDB" id="A0A382DZP2"/>
<reference evidence="1" key="1">
    <citation type="submission" date="2018-05" db="EMBL/GenBank/DDBJ databases">
        <authorList>
            <person name="Lanie J.A."/>
            <person name="Ng W.-L."/>
            <person name="Kazmierczak K.M."/>
            <person name="Andrzejewski T.M."/>
            <person name="Davidsen T.M."/>
            <person name="Wayne K.J."/>
            <person name="Tettelin H."/>
            <person name="Glass J.I."/>
            <person name="Rusch D."/>
            <person name="Podicherti R."/>
            <person name="Tsui H.-C.T."/>
            <person name="Winkler M.E."/>
        </authorList>
    </citation>
    <scope>NUCLEOTIDE SEQUENCE</scope>
</reference>
<dbReference type="PANTHER" id="PTHR43739">
    <property type="entry name" value="XYLOGLUCANASE (EUROFUNG)"/>
    <property type="match status" value="1"/>
</dbReference>
<dbReference type="EMBL" id="UINC01041628">
    <property type="protein sequence ID" value="SVB43163.1"/>
    <property type="molecule type" value="Genomic_DNA"/>
</dbReference>
<accession>A0A382DZP2</accession>
<evidence type="ECO:0008006" key="2">
    <source>
        <dbReference type="Google" id="ProtNLM"/>
    </source>
</evidence>
<proteinExistence type="predicted"/>
<sequence>NRPFYYMNITANPKNADIIFSSANRFMRSDDGGKNWHNLSTPHGDNHDIWIHPKDTSLWVQSNDGGVNVTFNSGKTWTTQSNQSTAELYQVEVDDQYPFWLYAGQQDNSTISLPSLPPYNSAGGGIGFWKAVGGCETGPAVPKPGNANIVYANCKGRFGVFNKLTGQEKQYYVGAANIYGHNPKDMKFRFQRVAPIHVSPHNPDMIYHTSQYVHQTTNDGKTWKIISPDLTAFDPDKQVISGGPINRDITGEENYSTIYSIRESILKRGLIWVGSNDGPIHVTKDGGRNWKNVTPPSLPGGGRVDCVEPSPHNSAKAYVAVLRYQIGDWKPYIYRTNNYGKTWALLTTGDNGIPNNFPARVVREDPKKEGVLYAGTEYGMFISTDDGKSWESFQQNLPITPITDIKVFRGSLTLSTMGRGFWIVDNITAIHEKGLVGNSNHLFDIDNTFRYRYRGSSGKRIPSYPSPSVVIDYFIHETSKDDILIRIKDKGGNTIFTATSTKPDTAVTVTDMGTGFNRQISRTSLKNKVGTNRFLWNMRHAGPWDKNPKRAFLNGPIVAPGQYTAELTINGKILKDDFEIL</sequence>
<name>A0A382DZP2_9ZZZZ</name>
<protein>
    <recommendedName>
        <fullName evidence="2">Sortilin N-terminal domain-containing protein</fullName>
    </recommendedName>
</protein>
<dbReference type="SUPFAM" id="SSF110296">
    <property type="entry name" value="Oligoxyloglucan reducing end-specific cellobiohydrolase"/>
    <property type="match status" value="1"/>
</dbReference>
<dbReference type="InterPro" id="IPR015943">
    <property type="entry name" value="WD40/YVTN_repeat-like_dom_sf"/>
</dbReference>
<feature type="non-terminal residue" evidence="1">
    <location>
        <position position="581"/>
    </location>
</feature>
<organism evidence="1">
    <name type="scientific">marine metagenome</name>
    <dbReference type="NCBI Taxonomy" id="408172"/>
    <lineage>
        <taxon>unclassified sequences</taxon>
        <taxon>metagenomes</taxon>
        <taxon>ecological metagenomes</taxon>
    </lineage>
</organism>
<evidence type="ECO:0000313" key="1">
    <source>
        <dbReference type="EMBL" id="SVB43163.1"/>
    </source>
</evidence>
<dbReference type="Gene3D" id="2.130.10.10">
    <property type="entry name" value="YVTN repeat-like/Quinoprotein amine dehydrogenase"/>
    <property type="match status" value="2"/>
</dbReference>
<feature type="non-terminal residue" evidence="1">
    <location>
        <position position="1"/>
    </location>
</feature>
<dbReference type="CDD" id="cd15482">
    <property type="entry name" value="Sialidase_non-viral"/>
    <property type="match status" value="1"/>
</dbReference>
<dbReference type="GO" id="GO:0010411">
    <property type="term" value="P:xyloglucan metabolic process"/>
    <property type="evidence" value="ECO:0007669"/>
    <property type="project" value="TreeGrafter"/>
</dbReference>